<name>A0A292PW46_9PEZI</name>
<keyword evidence="2" id="KW-0812">Transmembrane</keyword>
<reference evidence="3" key="1">
    <citation type="submission" date="2015-10" db="EMBL/GenBank/DDBJ databases">
        <authorList>
            <person name="Regsiter A."/>
            <person name="william w."/>
        </authorList>
    </citation>
    <scope>NUCLEOTIDE SEQUENCE</scope>
    <source>
        <strain evidence="3">Montdore</strain>
    </source>
</reference>
<feature type="compositionally biased region" description="Basic and acidic residues" evidence="1">
    <location>
        <begin position="305"/>
        <end position="353"/>
    </location>
</feature>
<evidence type="ECO:0000313" key="4">
    <source>
        <dbReference type="Proteomes" id="UP001412239"/>
    </source>
</evidence>
<dbReference type="EMBL" id="LN891024">
    <property type="protein sequence ID" value="CUS11354.1"/>
    <property type="molecule type" value="Genomic_DNA"/>
</dbReference>
<dbReference type="Proteomes" id="UP001412239">
    <property type="component" value="Unassembled WGS sequence"/>
</dbReference>
<accession>A0A292PW46</accession>
<keyword evidence="4" id="KW-1185">Reference proteome</keyword>
<protein>
    <submittedName>
        <fullName evidence="3">Uncharacterized protein</fullName>
    </submittedName>
</protein>
<sequence>MSRVRTPGPRLVLPPKSRLDYLAGASTDLIAIPQPDNLIPTEGMSQPTPPSYEQYPVCPLGGTPQTPGVGFIDGFSRTWYSSQKTGSIVLVSQWFLFYIIWLGVPSLLFLLVRLGFGIWGCWKMYGKEVDMGEGSSLAGREVPRLRLPESGGESEDENTENGVFKNSTGDVTEVGSGSGLEEEEGTRTDRVEREVGCGEVKEKEEAGLGEVCGEGAEEMREEEEHEEEMVEAGEKQGGNGEEPDRGNIRGTGAGEEGGMRMRRGMGTGEEVRENVRGERTGNKEGAGNKSDENREEGENGGGENGEGKNWEGKNREGEETGRSEEKDGRSEEKDGDMGKDGNREGARIKRDGNGGEEDLEEGGARKSDEVPVTEGTLGEYGDNVKSKENTEEAITMAKGILGVKVGGGVEEGEEDEGGVVLPIEQYMLTK</sequence>
<feature type="compositionally biased region" description="Polar residues" evidence="1">
    <location>
        <begin position="160"/>
        <end position="170"/>
    </location>
</feature>
<evidence type="ECO:0000313" key="3">
    <source>
        <dbReference type="EMBL" id="CUS11354.1"/>
    </source>
</evidence>
<feature type="compositionally biased region" description="Acidic residues" evidence="1">
    <location>
        <begin position="215"/>
        <end position="231"/>
    </location>
</feature>
<organism evidence="3 4">
    <name type="scientific">Tuber aestivum</name>
    <name type="common">summer truffle</name>
    <dbReference type="NCBI Taxonomy" id="59557"/>
    <lineage>
        <taxon>Eukaryota</taxon>
        <taxon>Fungi</taxon>
        <taxon>Dikarya</taxon>
        <taxon>Ascomycota</taxon>
        <taxon>Pezizomycotina</taxon>
        <taxon>Pezizomycetes</taxon>
        <taxon>Pezizales</taxon>
        <taxon>Tuberaceae</taxon>
        <taxon>Tuber</taxon>
    </lineage>
</organism>
<feature type="region of interest" description="Disordered" evidence="1">
    <location>
        <begin position="133"/>
        <end position="388"/>
    </location>
</feature>
<proteinExistence type="predicted"/>
<feature type="compositionally biased region" description="Basic and acidic residues" evidence="1">
    <location>
        <begin position="185"/>
        <end position="206"/>
    </location>
</feature>
<evidence type="ECO:0000256" key="2">
    <source>
        <dbReference type="SAM" id="Phobius"/>
    </source>
</evidence>
<dbReference type="AlphaFoldDB" id="A0A292PW46"/>
<evidence type="ECO:0000256" key="1">
    <source>
        <dbReference type="SAM" id="MobiDB-lite"/>
    </source>
</evidence>
<feature type="compositionally biased region" description="Basic and acidic residues" evidence="1">
    <location>
        <begin position="269"/>
        <end position="282"/>
    </location>
</feature>
<feature type="transmembrane region" description="Helical" evidence="2">
    <location>
        <begin position="95"/>
        <end position="122"/>
    </location>
</feature>
<keyword evidence="2" id="KW-0472">Membrane</keyword>
<keyword evidence="2" id="KW-1133">Transmembrane helix</keyword>
<gene>
    <name evidence="3" type="ORF">GSTUAT00004556001</name>
</gene>